<dbReference type="KEGG" id="tet:TTHERM_00301690"/>
<gene>
    <name evidence="2" type="ORF">TTHERM_00301690</name>
</gene>
<feature type="compositionally biased region" description="Polar residues" evidence="1">
    <location>
        <begin position="601"/>
        <end position="620"/>
    </location>
</feature>
<keyword evidence="3" id="KW-1185">Reference proteome</keyword>
<protein>
    <submittedName>
        <fullName evidence="2">Uncharacterized protein</fullName>
    </submittedName>
</protein>
<sequence>MINQPINLPQASMRPGLPPSLDSDEELSQRGGQENKNSSQQAVYLADLNVCYYQQLQRQTVCQEEDVNAEQSQLFRVDQNLLQIKEGFYELQITIQIEKQLIKLTHYFGKSFEVFSNQSHAENKTPTPSNRSKKGQRSRPSCVQKAIQSVNLISCLSPTISPTTIERKDSRTLQGRYDSFSRKASTRINSQNEDLSGEIQSVNQSDLKVSTILSQQEKTNQQNSLEDFEVELENPNLITPISQNQLKKSIDLFSQTAIYTDEQMEKIKLQQSEIQSVARQQNTQAQARAHDNNELQLTKLQYEQTSDHNLESDQMRENIEFESPKFLRGNQNTLSFDISLLQEHSLDNFSPKRNKSNNLVKNILVGFKTSLTNPRSKIYELMDHEVRIIKGDKYSDFKKKLKQFFKKARTNLSDIISIFESNQKRGIFKIFIEKYSKLWLENSPIQDKDNILQFLDFLLLCYQDPNKIKLLSPYRRNKQRNLYRVTDSDKEDDGQEVNIQLKDFKKTSKVDENNFSIEDEESYGEYDKQKNLSPEISRKQVNSKVNKDSKIKKIAKVDQDEKTESFIEEETFEEMQIKDQKIKQRKSSSEKIDNSYEDFSEIQQSHQKSELPSLQRNKLTNYEIIKQ</sequence>
<evidence type="ECO:0000313" key="2">
    <source>
        <dbReference type="EMBL" id="EAS04352.4"/>
    </source>
</evidence>
<evidence type="ECO:0000256" key="1">
    <source>
        <dbReference type="SAM" id="MobiDB-lite"/>
    </source>
</evidence>
<feature type="region of interest" description="Disordered" evidence="1">
    <location>
        <begin position="119"/>
        <end position="140"/>
    </location>
</feature>
<dbReference type="InParanoid" id="I7MM84"/>
<accession>I7MM84</accession>
<feature type="region of interest" description="Disordered" evidence="1">
    <location>
        <begin position="516"/>
        <end position="543"/>
    </location>
</feature>
<feature type="compositionally biased region" description="Polar residues" evidence="1">
    <location>
        <begin position="119"/>
        <end position="130"/>
    </location>
</feature>
<dbReference type="RefSeq" id="XP_001024597.4">
    <property type="nucleotide sequence ID" value="XM_001024597.4"/>
</dbReference>
<evidence type="ECO:0000313" key="3">
    <source>
        <dbReference type="Proteomes" id="UP000009168"/>
    </source>
</evidence>
<dbReference type="AlphaFoldDB" id="I7MM84"/>
<dbReference type="InterPro" id="IPR028008">
    <property type="entry name" value="DUF4441"/>
</dbReference>
<feature type="compositionally biased region" description="Polar residues" evidence="1">
    <location>
        <begin position="1"/>
        <end position="10"/>
    </location>
</feature>
<dbReference type="Pfam" id="PF14536">
    <property type="entry name" value="DUF4441"/>
    <property type="match status" value="1"/>
</dbReference>
<name>I7MM84_TETTS</name>
<proteinExistence type="predicted"/>
<dbReference type="EMBL" id="GG662449">
    <property type="protein sequence ID" value="EAS04352.4"/>
    <property type="molecule type" value="Genomic_DNA"/>
</dbReference>
<organism evidence="2 3">
    <name type="scientific">Tetrahymena thermophila (strain SB210)</name>
    <dbReference type="NCBI Taxonomy" id="312017"/>
    <lineage>
        <taxon>Eukaryota</taxon>
        <taxon>Sar</taxon>
        <taxon>Alveolata</taxon>
        <taxon>Ciliophora</taxon>
        <taxon>Intramacronucleata</taxon>
        <taxon>Oligohymenophorea</taxon>
        <taxon>Hymenostomatida</taxon>
        <taxon>Tetrahymenina</taxon>
        <taxon>Tetrahymenidae</taxon>
        <taxon>Tetrahymena</taxon>
    </lineage>
</organism>
<feature type="region of interest" description="Disordered" evidence="1">
    <location>
        <begin position="577"/>
        <end position="627"/>
    </location>
</feature>
<dbReference type="Proteomes" id="UP000009168">
    <property type="component" value="Unassembled WGS sequence"/>
</dbReference>
<feature type="compositionally biased region" description="Polar residues" evidence="1">
    <location>
        <begin position="30"/>
        <end position="39"/>
    </location>
</feature>
<feature type="compositionally biased region" description="Polar residues" evidence="1">
    <location>
        <begin position="531"/>
        <end position="543"/>
    </location>
</feature>
<dbReference type="GeneID" id="7832424"/>
<reference evidence="3" key="1">
    <citation type="journal article" date="2006" name="PLoS Biol.">
        <title>Macronuclear genome sequence of the ciliate Tetrahymena thermophila, a model eukaryote.</title>
        <authorList>
            <person name="Eisen J.A."/>
            <person name="Coyne R.S."/>
            <person name="Wu M."/>
            <person name="Wu D."/>
            <person name="Thiagarajan M."/>
            <person name="Wortman J.R."/>
            <person name="Badger J.H."/>
            <person name="Ren Q."/>
            <person name="Amedeo P."/>
            <person name="Jones K.M."/>
            <person name="Tallon L.J."/>
            <person name="Delcher A.L."/>
            <person name="Salzberg S.L."/>
            <person name="Silva J.C."/>
            <person name="Haas B.J."/>
            <person name="Majoros W.H."/>
            <person name="Farzad M."/>
            <person name="Carlton J.M."/>
            <person name="Smith R.K. Jr."/>
            <person name="Garg J."/>
            <person name="Pearlman R.E."/>
            <person name="Karrer K.M."/>
            <person name="Sun L."/>
            <person name="Manning G."/>
            <person name="Elde N.C."/>
            <person name="Turkewitz A.P."/>
            <person name="Asai D.J."/>
            <person name="Wilkes D.E."/>
            <person name="Wang Y."/>
            <person name="Cai H."/>
            <person name="Collins K."/>
            <person name="Stewart B.A."/>
            <person name="Lee S.R."/>
            <person name="Wilamowska K."/>
            <person name="Weinberg Z."/>
            <person name="Ruzzo W.L."/>
            <person name="Wloga D."/>
            <person name="Gaertig J."/>
            <person name="Frankel J."/>
            <person name="Tsao C.-C."/>
            <person name="Gorovsky M.A."/>
            <person name="Keeling P.J."/>
            <person name="Waller R.F."/>
            <person name="Patron N.J."/>
            <person name="Cherry J.M."/>
            <person name="Stover N.A."/>
            <person name="Krieger C.J."/>
            <person name="del Toro C."/>
            <person name="Ryder H.F."/>
            <person name="Williamson S.C."/>
            <person name="Barbeau R.A."/>
            <person name="Hamilton E.P."/>
            <person name="Orias E."/>
        </authorList>
    </citation>
    <scope>NUCLEOTIDE SEQUENCE [LARGE SCALE GENOMIC DNA]</scope>
    <source>
        <strain evidence="3">SB210</strain>
    </source>
</reference>
<feature type="region of interest" description="Disordered" evidence="1">
    <location>
        <begin position="1"/>
        <end position="39"/>
    </location>
</feature>
<feature type="compositionally biased region" description="Basic and acidic residues" evidence="1">
    <location>
        <begin position="577"/>
        <end position="594"/>
    </location>
</feature>